<evidence type="ECO:0000313" key="1">
    <source>
        <dbReference type="EMBL" id="KYJ86012.1"/>
    </source>
</evidence>
<sequence>MHNHFFREKRFFLAILLLSALHAKDISPIATIEVSGIVSDFVEDKGYLYVATDVGIVDIIDLSSQKIVKQIILPPLVSAQDGEIPARIHAIDRYRNKTLLVTSAPNAYREVWIEENGKLKKIIDAQKHLMPKSAFFNEKGKIVFGTFGSDIILYDKEENYRIYENHISESTMGGMVLSSDKKKMIISDESGMVKVIDVNSSKIEKEYSKEHVDNIYKVAYSNGIIVTAGQDRRVGVYFTDSGDSYHLKSDFLVYCVGLSPDGTTAVYSSGMEHHLQLFNPATKSKGNRLVGHYATPTKILFINERALISTGDEDKVFFWLLPEHP</sequence>
<accession>A0A151CEQ0</accession>
<dbReference type="SUPFAM" id="SSF50998">
    <property type="entry name" value="Quinoprotein alcohol dehydrogenase-like"/>
    <property type="match status" value="1"/>
</dbReference>
<keyword evidence="2" id="KW-1185">Reference proteome</keyword>
<dbReference type="Gene3D" id="2.130.10.10">
    <property type="entry name" value="YVTN repeat-like/Quinoprotein amine dehydrogenase"/>
    <property type="match status" value="1"/>
</dbReference>
<dbReference type="RefSeq" id="WP_067332049.1">
    <property type="nucleotide sequence ID" value="NZ_LNKT01000056.1"/>
</dbReference>
<gene>
    <name evidence="1" type="ORF">AS592_05350</name>
</gene>
<dbReference type="InterPro" id="IPR015943">
    <property type="entry name" value="WD40/YVTN_repeat-like_dom_sf"/>
</dbReference>
<reference evidence="1 2" key="1">
    <citation type="submission" date="2015-11" db="EMBL/GenBank/DDBJ databases">
        <title>Draft genome of Sulfurovum riftiae 1812E, a member of the Epsilonproteobacteria isolated from the tube of the deep-sea hydrothermal vent tubewom Riftia pachyptila.</title>
        <authorList>
            <person name="Vetriani C."/>
            <person name="Giovannelli D."/>
        </authorList>
    </citation>
    <scope>NUCLEOTIDE SEQUENCE [LARGE SCALE GENOMIC DNA]</scope>
    <source>
        <strain evidence="1 2">1812E</strain>
    </source>
</reference>
<comment type="caution">
    <text evidence="1">The sequence shown here is derived from an EMBL/GenBank/DDBJ whole genome shotgun (WGS) entry which is preliminary data.</text>
</comment>
<dbReference type="Proteomes" id="UP000075359">
    <property type="component" value="Unassembled WGS sequence"/>
</dbReference>
<evidence type="ECO:0000313" key="2">
    <source>
        <dbReference type="Proteomes" id="UP000075359"/>
    </source>
</evidence>
<organism evidence="1 2">
    <name type="scientific">Sulfurovum riftiae</name>
    <dbReference type="NCBI Taxonomy" id="1630136"/>
    <lineage>
        <taxon>Bacteria</taxon>
        <taxon>Pseudomonadati</taxon>
        <taxon>Campylobacterota</taxon>
        <taxon>Epsilonproteobacteria</taxon>
        <taxon>Campylobacterales</taxon>
        <taxon>Sulfurovaceae</taxon>
        <taxon>Sulfurovum</taxon>
    </lineage>
</organism>
<dbReference type="InterPro" id="IPR011047">
    <property type="entry name" value="Quinoprotein_ADH-like_sf"/>
</dbReference>
<protein>
    <submittedName>
        <fullName evidence="1">Nitrate reductase</fullName>
    </submittedName>
</protein>
<dbReference type="EMBL" id="LNKT01000056">
    <property type="protein sequence ID" value="KYJ86012.1"/>
    <property type="molecule type" value="Genomic_DNA"/>
</dbReference>
<dbReference type="AlphaFoldDB" id="A0A151CEQ0"/>
<dbReference type="OrthoDB" id="11703at2"/>
<dbReference type="STRING" id="1630136.AS592_05350"/>
<proteinExistence type="predicted"/>
<name>A0A151CEQ0_9BACT</name>